<keyword evidence="4" id="KW-1185">Reference proteome</keyword>
<dbReference type="Proteomes" id="UP000191672">
    <property type="component" value="Unassembled WGS sequence"/>
</dbReference>
<dbReference type="Pfam" id="PF20434">
    <property type="entry name" value="BD-FAE"/>
    <property type="match status" value="1"/>
</dbReference>
<dbReference type="Gene3D" id="3.40.50.1820">
    <property type="entry name" value="alpha/beta hydrolase"/>
    <property type="match status" value="1"/>
</dbReference>
<organism evidence="3 4">
    <name type="scientific">Penicillium antarcticum</name>
    <dbReference type="NCBI Taxonomy" id="416450"/>
    <lineage>
        <taxon>Eukaryota</taxon>
        <taxon>Fungi</taxon>
        <taxon>Dikarya</taxon>
        <taxon>Ascomycota</taxon>
        <taxon>Pezizomycotina</taxon>
        <taxon>Eurotiomycetes</taxon>
        <taxon>Eurotiomycetidae</taxon>
        <taxon>Eurotiales</taxon>
        <taxon>Aspergillaceae</taxon>
        <taxon>Penicillium</taxon>
    </lineage>
</organism>
<proteinExistence type="predicted"/>
<dbReference type="AlphaFoldDB" id="A0A1V6PRW9"/>
<dbReference type="GO" id="GO:0016787">
    <property type="term" value="F:hydrolase activity"/>
    <property type="evidence" value="ECO:0007669"/>
    <property type="project" value="UniProtKB-KW"/>
</dbReference>
<reference evidence="4" key="1">
    <citation type="journal article" date="2017" name="Nat. Microbiol.">
        <title>Global analysis of biosynthetic gene clusters reveals vast potential of secondary metabolite production in Penicillium species.</title>
        <authorList>
            <person name="Nielsen J.C."/>
            <person name="Grijseels S."/>
            <person name="Prigent S."/>
            <person name="Ji B."/>
            <person name="Dainat J."/>
            <person name="Nielsen K.F."/>
            <person name="Frisvad J.C."/>
            <person name="Workman M."/>
            <person name="Nielsen J."/>
        </authorList>
    </citation>
    <scope>NUCLEOTIDE SEQUENCE [LARGE SCALE GENOMIC DNA]</scope>
    <source>
        <strain evidence="4">IBT 31811</strain>
    </source>
</reference>
<evidence type="ECO:0000313" key="4">
    <source>
        <dbReference type="Proteomes" id="UP000191672"/>
    </source>
</evidence>
<accession>A0A1V6PRW9</accession>
<evidence type="ECO:0000256" key="1">
    <source>
        <dbReference type="ARBA" id="ARBA00022801"/>
    </source>
</evidence>
<sequence length="347" mass="37735">MPPAENMKLPEGGKTLIYSTIDNHDIRLDYYLPPATDSLPAIVYYHGGGMTAGSRRSLPFPHWLYAHCQRSNYIFISADYRLIHPKTTADQITDAKALFTFLTSPAFKNNLPANTTLDSTRIAVSGFSAGAYSARAACIHANPKPAALISVYGLGGNMLLDHWTRGRPPTSIANFVDLESVSGLLADRAVVSDDFHQGDSPLSKRFALTVRWELDGTMLDGCFGAPGLGKMLDAVEYEEREGIVPEELREGFLQAFVKGDYPPSVFVHGTADEVVPPEESVYHYGQLRAMGVESELYLVEGGPHGLLEFVLESESVVGKETARAYEGALGFVDRTFRGVGGQGGVKL</sequence>
<dbReference type="EMBL" id="MDYN01000051">
    <property type="protein sequence ID" value="OQD79457.1"/>
    <property type="molecule type" value="Genomic_DNA"/>
</dbReference>
<dbReference type="GO" id="GO:0017000">
    <property type="term" value="P:antibiotic biosynthetic process"/>
    <property type="evidence" value="ECO:0007669"/>
    <property type="project" value="UniProtKB-ARBA"/>
</dbReference>
<dbReference type="InterPro" id="IPR049492">
    <property type="entry name" value="BD-FAE-like_dom"/>
</dbReference>
<evidence type="ECO:0000259" key="2">
    <source>
        <dbReference type="Pfam" id="PF20434"/>
    </source>
</evidence>
<dbReference type="STRING" id="416450.A0A1V6PRW9"/>
<evidence type="ECO:0000313" key="3">
    <source>
        <dbReference type="EMBL" id="OQD79457.1"/>
    </source>
</evidence>
<gene>
    <name evidence="3" type="ORF">PENANT_c051G00389</name>
</gene>
<protein>
    <recommendedName>
        <fullName evidence="2">BD-FAE-like domain-containing protein</fullName>
    </recommendedName>
</protein>
<feature type="domain" description="BD-FAE-like" evidence="2">
    <location>
        <begin position="28"/>
        <end position="142"/>
    </location>
</feature>
<dbReference type="SUPFAM" id="SSF53474">
    <property type="entry name" value="alpha/beta-Hydrolases"/>
    <property type="match status" value="1"/>
</dbReference>
<dbReference type="GO" id="GO:0072330">
    <property type="term" value="P:monocarboxylic acid biosynthetic process"/>
    <property type="evidence" value="ECO:0007669"/>
    <property type="project" value="UniProtKB-ARBA"/>
</dbReference>
<dbReference type="PANTHER" id="PTHR48081">
    <property type="entry name" value="AB HYDROLASE SUPERFAMILY PROTEIN C4A8.06C"/>
    <property type="match status" value="1"/>
</dbReference>
<dbReference type="InterPro" id="IPR029058">
    <property type="entry name" value="AB_hydrolase_fold"/>
</dbReference>
<comment type="caution">
    <text evidence="3">The sequence shown here is derived from an EMBL/GenBank/DDBJ whole genome shotgun (WGS) entry which is preliminary data.</text>
</comment>
<dbReference type="InterPro" id="IPR050300">
    <property type="entry name" value="GDXG_lipolytic_enzyme"/>
</dbReference>
<name>A0A1V6PRW9_9EURO</name>
<keyword evidence="1" id="KW-0378">Hydrolase</keyword>